<dbReference type="EMBL" id="JAODUO010000957">
    <property type="protein sequence ID" value="KAK2172487.1"/>
    <property type="molecule type" value="Genomic_DNA"/>
</dbReference>
<feature type="domain" description="C-type lectin" evidence="1">
    <location>
        <begin position="16"/>
        <end position="136"/>
    </location>
</feature>
<protein>
    <recommendedName>
        <fullName evidence="1">C-type lectin domain-containing protein</fullName>
    </recommendedName>
</protein>
<name>A0AAD9KJV5_RIDPI</name>
<evidence type="ECO:0000259" key="1">
    <source>
        <dbReference type="SMART" id="SM00034"/>
    </source>
</evidence>
<evidence type="ECO:0000313" key="2">
    <source>
        <dbReference type="EMBL" id="KAK2172487.1"/>
    </source>
</evidence>
<gene>
    <name evidence="2" type="ORF">NP493_958g01002</name>
</gene>
<organism evidence="2 3">
    <name type="scientific">Ridgeia piscesae</name>
    <name type="common">Tubeworm</name>
    <dbReference type="NCBI Taxonomy" id="27915"/>
    <lineage>
        <taxon>Eukaryota</taxon>
        <taxon>Metazoa</taxon>
        <taxon>Spiralia</taxon>
        <taxon>Lophotrochozoa</taxon>
        <taxon>Annelida</taxon>
        <taxon>Polychaeta</taxon>
        <taxon>Sedentaria</taxon>
        <taxon>Canalipalpata</taxon>
        <taxon>Sabellida</taxon>
        <taxon>Siboglinidae</taxon>
        <taxon>Ridgeia</taxon>
    </lineage>
</organism>
<proteinExistence type="predicted"/>
<dbReference type="SUPFAM" id="SSF56436">
    <property type="entry name" value="C-type lectin-like"/>
    <property type="match status" value="1"/>
</dbReference>
<dbReference type="SMART" id="SM00034">
    <property type="entry name" value="CLECT"/>
    <property type="match status" value="1"/>
</dbReference>
<sequence length="176" mass="19317">HNNLSNENVCLSAVTCKDGEIEHNGKCYKLYTERKNYADARATCRGAPGGGDLVTVDTAEMQDFVKAQLGSGAHLKYQGCFSDNNNARLVNSGSSKPENTPDSCIAECRNNNHQYAGVKRSVMFDRTEITSFVVVETNTLRMNGNKPFAKIGVPRITARDAGNQVYCESIELIMLE</sequence>
<accession>A0AAD9KJV5</accession>
<dbReference type="InterPro" id="IPR016186">
    <property type="entry name" value="C-type_lectin-like/link_sf"/>
</dbReference>
<keyword evidence="3" id="KW-1185">Reference proteome</keyword>
<dbReference type="AlphaFoldDB" id="A0AAD9KJV5"/>
<evidence type="ECO:0000313" key="3">
    <source>
        <dbReference type="Proteomes" id="UP001209878"/>
    </source>
</evidence>
<reference evidence="2" key="1">
    <citation type="journal article" date="2023" name="Mol. Biol. Evol.">
        <title>Third-Generation Sequencing Reveals the Adaptive Role of the Epigenome in Three Deep-Sea Polychaetes.</title>
        <authorList>
            <person name="Perez M."/>
            <person name="Aroh O."/>
            <person name="Sun Y."/>
            <person name="Lan Y."/>
            <person name="Juniper S.K."/>
            <person name="Young C.R."/>
            <person name="Angers B."/>
            <person name="Qian P.Y."/>
        </authorList>
    </citation>
    <scope>NUCLEOTIDE SEQUENCE</scope>
    <source>
        <strain evidence="2">R07B-5</strain>
    </source>
</reference>
<dbReference type="InterPro" id="IPR001304">
    <property type="entry name" value="C-type_lectin-like"/>
</dbReference>
<dbReference type="Proteomes" id="UP001209878">
    <property type="component" value="Unassembled WGS sequence"/>
</dbReference>
<dbReference type="Gene3D" id="3.10.100.10">
    <property type="entry name" value="Mannose-Binding Protein A, subunit A"/>
    <property type="match status" value="1"/>
</dbReference>
<dbReference type="CDD" id="cd00037">
    <property type="entry name" value="CLECT"/>
    <property type="match status" value="1"/>
</dbReference>
<dbReference type="Pfam" id="PF01822">
    <property type="entry name" value="WSC"/>
    <property type="match status" value="1"/>
</dbReference>
<feature type="non-terminal residue" evidence="2">
    <location>
        <position position="176"/>
    </location>
</feature>
<dbReference type="InterPro" id="IPR016187">
    <property type="entry name" value="CTDL_fold"/>
</dbReference>
<comment type="caution">
    <text evidence="2">The sequence shown here is derived from an EMBL/GenBank/DDBJ whole genome shotgun (WGS) entry which is preliminary data.</text>
</comment>
<dbReference type="InterPro" id="IPR002889">
    <property type="entry name" value="WSC_carb-bd"/>
</dbReference>